<name>A0A2R4BSE0_THAAR</name>
<dbReference type="InterPro" id="IPR025711">
    <property type="entry name" value="PepSY"/>
</dbReference>
<organism evidence="3 4">
    <name type="scientific">Thauera aromatica K172</name>
    <dbReference type="NCBI Taxonomy" id="44139"/>
    <lineage>
        <taxon>Bacteria</taxon>
        <taxon>Pseudomonadati</taxon>
        <taxon>Pseudomonadota</taxon>
        <taxon>Betaproteobacteria</taxon>
        <taxon>Rhodocyclales</taxon>
        <taxon>Zoogloeaceae</taxon>
        <taxon>Thauera</taxon>
    </lineage>
</organism>
<dbReference type="AlphaFoldDB" id="A0A2R4BSE0"/>
<dbReference type="EMBL" id="CP028339">
    <property type="protein sequence ID" value="AVR90256.1"/>
    <property type="molecule type" value="Genomic_DNA"/>
</dbReference>
<evidence type="ECO:0000256" key="1">
    <source>
        <dbReference type="SAM" id="MobiDB-lite"/>
    </source>
</evidence>
<dbReference type="RefSeq" id="WP_107222225.1">
    <property type="nucleotide sequence ID" value="NZ_CP028339.1"/>
</dbReference>
<protein>
    <recommendedName>
        <fullName evidence="2">PepSY domain-containing protein</fullName>
    </recommendedName>
</protein>
<proteinExistence type="predicted"/>
<evidence type="ECO:0000313" key="4">
    <source>
        <dbReference type="Proteomes" id="UP000241885"/>
    </source>
</evidence>
<gene>
    <name evidence="3" type="ORF">Tharo_3375</name>
</gene>
<dbReference type="Pfam" id="PF13670">
    <property type="entry name" value="PepSY_2"/>
    <property type="match status" value="2"/>
</dbReference>
<feature type="domain" description="PepSY" evidence="2">
    <location>
        <begin position="111"/>
        <end position="171"/>
    </location>
</feature>
<accession>A0A2R4BSE0</accession>
<feature type="domain" description="PepSY" evidence="2">
    <location>
        <begin position="37"/>
        <end position="101"/>
    </location>
</feature>
<evidence type="ECO:0000313" key="3">
    <source>
        <dbReference type="EMBL" id="AVR90256.1"/>
    </source>
</evidence>
<dbReference type="Proteomes" id="UP000241885">
    <property type="component" value="Chromosome"/>
</dbReference>
<evidence type="ECO:0000259" key="2">
    <source>
        <dbReference type="Pfam" id="PF13670"/>
    </source>
</evidence>
<feature type="compositionally biased region" description="Basic and acidic residues" evidence="1">
    <location>
        <begin position="162"/>
        <end position="192"/>
    </location>
</feature>
<reference evidence="3 4" key="1">
    <citation type="submission" date="2018-03" db="EMBL/GenBank/DDBJ databases">
        <title>Complete genome sequence of Thauera aromatica, a model organism for studying aromatic compound degradation under denitrifying conditions.</title>
        <authorList>
            <person name="Lo H.-Y."/>
            <person name="Goris T."/>
            <person name="Boll M."/>
            <person name="Mueller J.A."/>
        </authorList>
    </citation>
    <scope>NUCLEOTIDE SEQUENCE [LARGE SCALE GENOMIC DNA]</scope>
    <source>
        <strain evidence="3 4">K172</strain>
    </source>
</reference>
<dbReference type="OrthoDB" id="8797209at2"/>
<dbReference type="KEGG" id="tak:Tharo_3375"/>
<sequence length="219" mass="23803">MRATTLIATLLLGAGILTGGAVLIPALAQNGTGSTLGTAATTGQDGWLTLHEVQLKLEALGYRELTKIERDDDKYEVKATDAQGQRVEIDVDPLTGAVLDTEVKRSKGDRSNTDQASWLTVHQVQVKLEATGYRDIQEIERERDHYQAKATDAQGQRVKLAIDPHSGDVLDTDVKRSRRDDNRSADEPRTRLSVDPYTGDVIEGTAAERATNPTAPATK</sequence>
<keyword evidence="4" id="KW-1185">Reference proteome</keyword>
<feature type="region of interest" description="Disordered" evidence="1">
    <location>
        <begin position="162"/>
        <end position="219"/>
    </location>
</feature>